<reference evidence="11 12" key="1">
    <citation type="submission" date="2019-09" db="EMBL/GenBank/DDBJ databases">
        <title>Salinarimonas rosea gen. nov., sp. nov., a new member of the a-2 subgroup of the Proteobacteria.</title>
        <authorList>
            <person name="Liu J."/>
        </authorList>
    </citation>
    <scope>NUCLEOTIDE SEQUENCE [LARGE SCALE GENOMIC DNA]</scope>
    <source>
        <strain evidence="11 12">BN140002</strain>
    </source>
</reference>
<feature type="signal peptide" evidence="10">
    <location>
        <begin position="1"/>
        <end position="23"/>
    </location>
</feature>
<accession>A0A5B2VD36</accession>
<keyword evidence="2 10" id="KW-0813">Transport</keyword>
<keyword evidence="3 10" id="KW-1134">Transmembrane beta strand</keyword>
<protein>
    <recommendedName>
        <fullName evidence="10">Porin</fullName>
    </recommendedName>
</protein>
<dbReference type="GO" id="GO:0009279">
    <property type="term" value="C:cell outer membrane"/>
    <property type="evidence" value="ECO:0007669"/>
    <property type="project" value="UniProtKB-SubCell"/>
</dbReference>
<evidence type="ECO:0000313" key="11">
    <source>
        <dbReference type="EMBL" id="KAA2236239.1"/>
    </source>
</evidence>
<evidence type="ECO:0000256" key="6">
    <source>
        <dbReference type="ARBA" id="ARBA00023065"/>
    </source>
</evidence>
<comment type="similarity">
    <text evidence="1 10">Belongs to the alphaproteobacteria porin family.</text>
</comment>
<evidence type="ECO:0000256" key="10">
    <source>
        <dbReference type="RuleBase" id="RU364005"/>
    </source>
</evidence>
<name>A0A5B2VD36_9HYPH</name>
<evidence type="ECO:0000256" key="9">
    <source>
        <dbReference type="ARBA" id="ARBA00023237"/>
    </source>
</evidence>
<dbReference type="GO" id="GO:0046930">
    <property type="term" value="C:pore complex"/>
    <property type="evidence" value="ECO:0007669"/>
    <property type="project" value="UniProtKB-KW"/>
</dbReference>
<keyword evidence="5 10" id="KW-0732">Signal</keyword>
<comment type="function">
    <text evidence="10">Forms passive diffusion pores that allow small molecular weight hydrophilic materials across the outer membrane.</text>
</comment>
<organism evidence="11 12">
    <name type="scientific">Salinarimonas soli</name>
    <dbReference type="NCBI Taxonomy" id="1638099"/>
    <lineage>
        <taxon>Bacteria</taxon>
        <taxon>Pseudomonadati</taxon>
        <taxon>Pseudomonadota</taxon>
        <taxon>Alphaproteobacteria</taxon>
        <taxon>Hyphomicrobiales</taxon>
        <taxon>Salinarimonadaceae</taxon>
        <taxon>Salinarimonas</taxon>
    </lineage>
</organism>
<sequence>MKLVKSLLLGSAAGLFAVAGAQAADLPVRKAAPVVDYVRVCSAYGAGFFFIPGTETCLRLSGRVRAEYAVAESYRRGLESTFNWRARAQINVDARTQTAYGTLRTFIRYEMTRNTGSIYGNLAGTLNNGNPGANNLVNLDKAFIQFAGITAGRATSFFDFYATSVSWIGAGGSDTGGNDPVVLAYTASFGSGFSATISLEDPSARRNTTAGLLAGAGATTIIYDTDQRPHVVGQLRIDQAWGSAQLSAAGYQIRPSNTFNSFGTTQYVDTEYGFAVQGGLKINLPMLAAGDQLWLQAAYTNGNLNYILPASPQIGGFRLASVADAFIVNGEVERAKGFSLTAAFLHYWTPQIRQGIYANWTQVDVPGGATTISTTGLFGTGAVRDYNQYEIGSNLIWSPVAGLDIGVEVFYRKIAAENGRVQIVETVSPGVTAVTDRFRRSEDQFQTRLRIQRDF</sequence>
<evidence type="ECO:0000256" key="5">
    <source>
        <dbReference type="ARBA" id="ARBA00022729"/>
    </source>
</evidence>
<evidence type="ECO:0000313" key="12">
    <source>
        <dbReference type="Proteomes" id="UP000323142"/>
    </source>
</evidence>
<evidence type="ECO:0000256" key="8">
    <source>
        <dbReference type="ARBA" id="ARBA00023136"/>
    </source>
</evidence>
<evidence type="ECO:0000256" key="3">
    <source>
        <dbReference type="ARBA" id="ARBA00022452"/>
    </source>
</evidence>
<keyword evidence="9 10" id="KW-0998">Cell outer membrane</keyword>
<dbReference type="GO" id="GO:0015288">
    <property type="term" value="F:porin activity"/>
    <property type="evidence" value="ECO:0007669"/>
    <property type="project" value="UniProtKB-KW"/>
</dbReference>
<feature type="chain" id="PRO_5023153643" description="Porin" evidence="10">
    <location>
        <begin position="24"/>
        <end position="455"/>
    </location>
</feature>
<dbReference type="RefSeq" id="WP_149819364.1">
    <property type="nucleotide sequence ID" value="NZ_VUOA01000028.1"/>
</dbReference>
<gene>
    <name evidence="11" type="ORF">F0L46_16150</name>
</gene>
<dbReference type="Proteomes" id="UP000323142">
    <property type="component" value="Unassembled WGS sequence"/>
</dbReference>
<dbReference type="EMBL" id="VUOA01000028">
    <property type="protein sequence ID" value="KAA2236239.1"/>
    <property type="molecule type" value="Genomic_DNA"/>
</dbReference>
<comment type="caution">
    <text evidence="11">The sequence shown here is derived from an EMBL/GenBank/DDBJ whole genome shotgun (WGS) entry which is preliminary data.</text>
</comment>
<keyword evidence="7 10" id="KW-0626">Porin</keyword>
<keyword evidence="12" id="KW-1185">Reference proteome</keyword>
<evidence type="ECO:0000256" key="4">
    <source>
        <dbReference type="ARBA" id="ARBA00022692"/>
    </source>
</evidence>
<reference evidence="11 12" key="2">
    <citation type="submission" date="2019-09" db="EMBL/GenBank/DDBJ databases">
        <authorList>
            <person name="Jin C."/>
        </authorList>
    </citation>
    <scope>NUCLEOTIDE SEQUENCE [LARGE SCALE GENOMIC DNA]</scope>
    <source>
        <strain evidence="11 12">BN140002</strain>
    </source>
</reference>
<evidence type="ECO:0000256" key="7">
    <source>
        <dbReference type="ARBA" id="ARBA00023114"/>
    </source>
</evidence>
<dbReference type="OrthoDB" id="7801681at2"/>
<dbReference type="AlphaFoldDB" id="A0A5B2VD36"/>
<dbReference type="Pfam" id="PF02530">
    <property type="entry name" value="Porin_2"/>
    <property type="match status" value="1"/>
</dbReference>
<keyword evidence="4 10" id="KW-0812">Transmembrane</keyword>
<evidence type="ECO:0000256" key="2">
    <source>
        <dbReference type="ARBA" id="ARBA00022448"/>
    </source>
</evidence>
<keyword evidence="8 10" id="KW-0472">Membrane</keyword>
<proteinExistence type="inferred from homology"/>
<keyword evidence="6 10" id="KW-0406">Ion transport</keyword>
<dbReference type="SUPFAM" id="SSF56935">
    <property type="entry name" value="Porins"/>
    <property type="match status" value="1"/>
</dbReference>
<comment type="domain">
    <text evidence="10">Consists of 16-stranded beta-barrel sheets, with large surface-exposed loops, that form a transmembrane pore at the center of each barrel. The pore is partially ocluded by a peptide loop that folds into the pore lumen.</text>
</comment>
<dbReference type="GO" id="GO:0006811">
    <property type="term" value="P:monoatomic ion transport"/>
    <property type="evidence" value="ECO:0007669"/>
    <property type="project" value="UniProtKB-KW"/>
</dbReference>
<evidence type="ECO:0000256" key="1">
    <source>
        <dbReference type="ARBA" id="ARBA00009521"/>
    </source>
</evidence>
<comment type="subcellular location">
    <subcellularLocation>
        <location evidence="10">Cell outer membrane</location>
        <topology evidence="10">Multi-pass membrane protein</topology>
    </subcellularLocation>
</comment>
<dbReference type="InterPro" id="IPR003684">
    <property type="entry name" value="Porin_alphabac"/>
</dbReference>